<reference evidence="5" key="2">
    <citation type="submission" date="2021-04" db="EMBL/GenBank/DDBJ databases">
        <authorList>
            <person name="Gilroy R."/>
        </authorList>
    </citation>
    <scope>NUCLEOTIDE SEQUENCE</scope>
    <source>
        <strain evidence="5">ChiGjej4B4-18154</strain>
    </source>
</reference>
<dbReference type="PANTHER" id="PTHR34135:SF2">
    <property type="entry name" value="LYSOZYME"/>
    <property type="match status" value="1"/>
</dbReference>
<dbReference type="GO" id="GO:0016998">
    <property type="term" value="P:cell wall macromolecule catabolic process"/>
    <property type="evidence" value="ECO:0007669"/>
    <property type="project" value="InterPro"/>
</dbReference>
<feature type="signal peptide" evidence="4">
    <location>
        <begin position="1"/>
        <end position="24"/>
    </location>
</feature>
<evidence type="ECO:0000313" key="6">
    <source>
        <dbReference type="Proteomes" id="UP000824035"/>
    </source>
</evidence>
<proteinExistence type="inferred from homology"/>
<feature type="chain" id="PRO_5039645486" description="Lysozyme" evidence="4">
    <location>
        <begin position="25"/>
        <end position="252"/>
    </location>
</feature>
<dbReference type="AlphaFoldDB" id="A0A9D2IZZ8"/>
<dbReference type="InterPro" id="IPR017853">
    <property type="entry name" value="GH"/>
</dbReference>
<comment type="caution">
    <text evidence="5">The sequence shown here is derived from an EMBL/GenBank/DDBJ whole genome shotgun (WGS) entry which is preliminary data.</text>
</comment>
<dbReference type="SMART" id="SM00641">
    <property type="entry name" value="Glyco_25"/>
    <property type="match status" value="1"/>
</dbReference>
<dbReference type="GO" id="GO:0016052">
    <property type="term" value="P:carbohydrate catabolic process"/>
    <property type="evidence" value="ECO:0007669"/>
    <property type="project" value="TreeGrafter"/>
</dbReference>
<dbReference type="SUPFAM" id="SSF51445">
    <property type="entry name" value="(Trans)glycosidases"/>
    <property type="match status" value="1"/>
</dbReference>
<comment type="similarity">
    <text evidence="1">Belongs to the glycosyl hydrolase 25 family.</text>
</comment>
<evidence type="ECO:0000256" key="4">
    <source>
        <dbReference type="SAM" id="SignalP"/>
    </source>
</evidence>
<accession>A0A9D2IZZ8</accession>
<evidence type="ECO:0000313" key="5">
    <source>
        <dbReference type="EMBL" id="HIZ31521.1"/>
    </source>
</evidence>
<dbReference type="InterPro" id="IPR002053">
    <property type="entry name" value="Glyco_hydro_25"/>
</dbReference>
<dbReference type="PROSITE" id="PS51904">
    <property type="entry name" value="GLYCOSYL_HYDROL_F25_2"/>
    <property type="match status" value="1"/>
</dbReference>
<protein>
    <recommendedName>
        <fullName evidence="7">Lysozyme</fullName>
    </recommendedName>
</protein>
<reference evidence="5" key="1">
    <citation type="journal article" date="2021" name="PeerJ">
        <title>Extensive microbial diversity within the chicken gut microbiome revealed by metagenomics and culture.</title>
        <authorList>
            <person name="Gilroy R."/>
            <person name="Ravi A."/>
            <person name="Getino M."/>
            <person name="Pursley I."/>
            <person name="Horton D.L."/>
            <person name="Alikhan N.F."/>
            <person name="Baker D."/>
            <person name="Gharbi K."/>
            <person name="Hall N."/>
            <person name="Watson M."/>
            <person name="Adriaenssens E.M."/>
            <person name="Foster-Nyarko E."/>
            <person name="Jarju S."/>
            <person name="Secka A."/>
            <person name="Antonio M."/>
            <person name="Oren A."/>
            <person name="Chaudhuri R.R."/>
            <person name="La Ragione R."/>
            <person name="Hildebrand F."/>
            <person name="Pallen M.J."/>
        </authorList>
    </citation>
    <scope>NUCLEOTIDE SEQUENCE</scope>
    <source>
        <strain evidence="5">ChiGjej4B4-18154</strain>
    </source>
</reference>
<name>A0A9D2IZZ8_9FIRM</name>
<evidence type="ECO:0000256" key="2">
    <source>
        <dbReference type="ARBA" id="ARBA00022801"/>
    </source>
</evidence>
<dbReference type="Gene3D" id="3.20.20.80">
    <property type="entry name" value="Glycosidases"/>
    <property type="match status" value="1"/>
</dbReference>
<evidence type="ECO:0000256" key="3">
    <source>
        <dbReference type="ARBA" id="ARBA00023295"/>
    </source>
</evidence>
<dbReference type="Pfam" id="PF01183">
    <property type="entry name" value="Glyco_hydro_25"/>
    <property type="match status" value="1"/>
</dbReference>
<keyword evidence="3" id="KW-0326">Glycosidase</keyword>
<gene>
    <name evidence="5" type="ORF">H9813_09885</name>
</gene>
<dbReference type="GO" id="GO:0003796">
    <property type="term" value="F:lysozyme activity"/>
    <property type="evidence" value="ECO:0007669"/>
    <property type="project" value="InterPro"/>
</dbReference>
<keyword evidence="2" id="KW-0378">Hydrolase</keyword>
<evidence type="ECO:0000256" key="1">
    <source>
        <dbReference type="ARBA" id="ARBA00010646"/>
    </source>
</evidence>
<organism evidence="5 6">
    <name type="scientific">Candidatus Allofournierella merdipullorum</name>
    <dbReference type="NCBI Taxonomy" id="2838595"/>
    <lineage>
        <taxon>Bacteria</taxon>
        <taxon>Bacillati</taxon>
        <taxon>Bacillota</taxon>
        <taxon>Clostridia</taxon>
        <taxon>Eubacteriales</taxon>
        <taxon>Oscillospiraceae</taxon>
        <taxon>Allofournierella</taxon>
    </lineage>
</organism>
<dbReference type="GO" id="GO:0009253">
    <property type="term" value="P:peptidoglycan catabolic process"/>
    <property type="evidence" value="ECO:0007669"/>
    <property type="project" value="InterPro"/>
</dbReference>
<dbReference type="InterPro" id="IPR018077">
    <property type="entry name" value="Glyco_hydro_fam25_subgr"/>
</dbReference>
<dbReference type="EMBL" id="DXBV01000100">
    <property type="protein sequence ID" value="HIZ31521.1"/>
    <property type="molecule type" value="Genomic_DNA"/>
</dbReference>
<dbReference type="PANTHER" id="PTHR34135">
    <property type="entry name" value="LYSOZYME"/>
    <property type="match status" value="1"/>
</dbReference>
<keyword evidence="4" id="KW-0732">Signal</keyword>
<evidence type="ECO:0008006" key="7">
    <source>
        <dbReference type="Google" id="ProtNLM"/>
    </source>
</evidence>
<sequence>MKKAFAKRPPFAVKLCLTAALLLAAVTACFFIFGGIPRLNAPSTERYPVRGVDVSVYQGQIDWNTLAEQRISFAFIKATEGSGSEDPNFQRNWEQARQSGLRVGAYHFFSFDSGGDSQAENFIRAVEPAEGMLPPVVDVELYGEKKRNPPAREDVTEQLSLLLERLEEHYGQRPVLYATGSAYDRYLAGNYEGYDIWIRNVYWTPRLKDGREWTFWQYTDRARLAGYEGEEPYIDMNVFNGTLEEFAAYPEK</sequence>
<dbReference type="PROSITE" id="PS51257">
    <property type="entry name" value="PROKAR_LIPOPROTEIN"/>
    <property type="match status" value="1"/>
</dbReference>
<dbReference type="Proteomes" id="UP000824035">
    <property type="component" value="Unassembled WGS sequence"/>
</dbReference>